<protein>
    <submittedName>
        <fullName evidence="1">Uncharacterized protein</fullName>
    </submittedName>
</protein>
<gene>
    <name evidence="1" type="ORF">E5S67_03880</name>
</gene>
<evidence type="ECO:0000313" key="1">
    <source>
        <dbReference type="EMBL" id="NQE36117.1"/>
    </source>
</evidence>
<keyword evidence="2" id="KW-1185">Reference proteome</keyword>
<dbReference type="EMBL" id="SRRZ01000074">
    <property type="protein sequence ID" value="NQE36117.1"/>
    <property type="molecule type" value="Genomic_DNA"/>
</dbReference>
<name>A0ABX2D0D8_9CYAN</name>
<proteinExistence type="predicted"/>
<reference evidence="1 2" key="1">
    <citation type="journal article" date="2020" name="Sci. Rep.">
        <title>A novel cyanobacterial geosmin producer, revising GeoA distribution and dispersion patterns in Bacteria.</title>
        <authorList>
            <person name="Churro C."/>
            <person name="Semedo-Aguiar A.P."/>
            <person name="Silva A.D."/>
            <person name="Pereira-Leal J.B."/>
            <person name="Leite R.B."/>
        </authorList>
    </citation>
    <scope>NUCLEOTIDE SEQUENCE [LARGE SCALE GENOMIC DNA]</scope>
    <source>
        <strain evidence="1 2">IPMA8</strain>
    </source>
</reference>
<organism evidence="1 2">
    <name type="scientific">Microcoleus asticus IPMA8</name>
    <dbReference type="NCBI Taxonomy" id="2563858"/>
    <lineage>
        <taxon>Bacteria</taxon>
        <taxon>Bacillati</taxon>
        <taxon>Cyanobacteriota</taxon>
        <taxon>Cyanophyceae</taxon>
        <taxon>Oscillatoriophycideae</taxon>
        <taxon>Oscillatoriales</taxon>
        <taxon>Microcoleaceae</taxon>
        <taxon>Microcoleus</taxon>
        <taxon>Microcoleus asticus</taxon>
    </lineage>
</organism>
<sequence length="66" mass="7543">MEIYTMEGRALTQLDELIMLEAEGNAWVRVGAKHGYEFTSQEAVNKHQEIIQEHIATMAAKLKRVI</sequence>
<accession>A0ABX2D0D8</accession>
<dbReference type="RefSeq" id="WP_216670586.1">
    <property type="nucleotide sequence ID" value="NZ_CAWPPK010000290.1"/>
</dbReference>
<comment type="caution">
    <text evidence="1">The sequence shown here is derived from an EMBL/GenBank/DDBJ whole genome shotgun (WGS) entry which is preliminary data.</text>
</comment>
<dbReference type="Proteomes" id="UP000702425">
    <property type="component" value="Unassembled WGS sequence"/>
</dbReference>
<evidence type="ECO:0000313" key="2">
    <source>
        <dbReference type="Proteomes" id="UP000702425"/>
    </source>
</evidence>